<dbReference type="Proteomes" id="UP000016088">
    <property type="component" value="Unassembled WGS sequence"/>
</dbReference>
<comment type="subcellular location">
    <subcellularLocation>
        <location evidence="6">Endoplasmic reticulum membrane</location>
        <topology evidence="6">Multi-pass membrane protein</topology>
    </subcellularLocation>
    <subcellularLocation>
        <location evidence="6">Endoplasmic reticulum-Golgi intermediate compartment membrane</location>
        <topology evidence="6">Multi-pass membrane protein</topology>
    </subcellularLocation>
    <subcellularLocation>
        <location evidence="6">Cytoplasmic vesicle</location>
        <location evidence="6">COPII-coated vesicle membrane</location>
        <topology evidence="6">Multi-pass membrane protein</topology>
    </subcellularLocation>
</comment>
<proteinExistence type="inferred from homology"/>
<evidence type="ECO:0000313" key="7">
    <source>
        <dbReference type="EMBL" id="EPX71774.1"/>
    </source>
</evidence>
<dbReference type="GO" id="GO:0005789">
    <property type="term" value="C:endoplasmic reticulum membrane"/>
    <property type="evidence" value="ECO:0007669"/>
    <property type="project" value="UniProtKB-SubCell"/>
</dbReference>
<dbReference type="OrthoDB" id="160405at2759"/>
<dbReference type="PANTHER" id="PTHR31792">
    <property type="entry name" value="VACUOLAR ATPASE ASSEMBLY INTEGRAL MEMBRANE PROTEIN VMA21"/>
    <property type="match status" value="1"/>
</dbReference>
<feature type="short sequence motif" description="Prevents secretion from ER" evidence="6">
    <location>
        <begin position="82"/>
        <end position="85"/>
    </location>
</feature>
<gene>
    <name evidence="7" type="ORF">SOCG_03710</name>
</gene>
<keyword evidence="2 6" id="KW-0256">Endoplasmic reticulum</keyword>
<dbReference type="EMBL" id="KE503207">
    <property type="protein sequence ID" value="EPX71774.1"/>
    <property type="molecule type" value="Genomic_DNA"/>
</dbReference>
<dbReference type="eggNOG" id="ENOG502SBNA">
    <property type="taxonomic scope" value="Eukaryota"/>
</dbReference>
<dbReference type="GO" id="GO:0012507">
    <property type="term" value="C:ER to Golgi transport vesicle membrane"/>
    <property type="evidence" value="ECO:0007669"/>
    <property type="project" value="UniProtKB-SubCell"/>
</dbReference>
<keyword evidence="5 6" id="KW-0968">Cytoplasmic vesicle</keyword>
<accession>S9RCC4</accession>
<comment type="function">
    <text evidence="6">Required for the assembly of the V0 complex of the vacuolar ATPase (V-ATPase) in the endoplasmic reticulum.</text>
</comment>
<evidence type="ECO:0000256" key="4">
    <source>
        <dbReference type="ARBA" id="ARBA00023136"/>
    </source>
</evidence>
<dbReference type="Pfam" id="PF09446">
    <property type="entry name" value="VMA21"/>
    <property type="match status" value="1"/>
</dbReference>
<keyword evidence="3 6" id="KW-1133">Transmembrane helix</keyword>
<dbReference type="GeneID" id="25032679"/>
<protein>
    <submittedName>
        <fullName evidence="7">Vacuolar H-ATPase assembly protein Vma21</fullName>
    </submittedName>
</protein>
<reference evidence="7 8" key="1">
    <citation type="journal article" date="2011" name="Science">
        <title>Comparative functional genomics of the fission yeasts.</title>
        <authorList>
            <person name="Rhind N."/>
            <person name="Chen Z."/>
            <person name="Yassour M."/>
            <person name="Thompson D.A."/>
            <person name="Haas B.J."/>
            <person name="Habib N."/>
            <person name="Wapinski I."/>
            <person name="Roy S."/>
            <person name="Lin M.F."/>
            <person name="Heiman D.I."/>
            <person name="Young S.K."/>
            <person name="Furuya K."/>
            <person name="Guo Y."/>
            <person name="Pidoux A."/>
            <person name="Chen H.M."/>
            <person name="Robbertse B."/>
            <person name="Goldberg J.M."/>
            <person name="Aoki K."/>
            <person name="Bayne E.H."/>
            <person name="Berlin A.M."/>
            <person name="Desjardins C.A."/>
            <person name="Dobbs E."/>
            <person name="Dukaj L."/>
            <person name="Fan L."/>
            <person name="FitzGerald M.G."/>
            <person name="French C."/>
            <person name="Gujja S."/>
            <person name="Hansen K."/>
            <person name="Keifenheim D."/>
            <person name="Levin J.Z."/>
            <person name="Mosher R.A."/>
            <person name="Mueller C.A."/>
            <person name="Pfiffner J."/>
            <person name="Priest M."/>
            <person name="Russ C."/>
            <person name="Smialowska A."/>
            <person name="Swoboda P."/>
            <person name="Sykes S.M."/>
            <person name="Vaughn M."/>
            <person name="Vengrova S."/>
            <person name="Yoder R."/>
            <person name="Zeng Q."/>
            <person name="Allshire R."/>
            <person name="Baulcombe D."/>
            <person name="Birren B.W."/>
            <person name="Brown W."/>
            <person name="Ekwall K."/>
            <person name="Kellis M."/>
            <person name="Leatherwood J."/>
            <person name="Levin H."/>
            <person name="Margalit H."/>
            <person name="Martienssen R."/>
            <person name="Nieduszynski C.A."/>
            <person name="Spatafora J.W."/>
            <person name="Friedman N."/>
            <person name="Dalgaard J.Z."/>
            <person name="Baumann P."/>
            <person name="Niki H."/>
            <person name="Regev A."/>
            <person name="Nusbaum C."/>
        </authorList>
    </citation>
    <scope>NUCLEOTIDE SEQUENCE [LARGE SCALE GENOMIC DNA]</scope>
    <source>
        <strain evidence="8">yFS286</strain>
    </source>
</reference>
<keyword evidence="4 6" id="KW-0472">Membrane</keyword>
<comment type="similarity">
    <text evidence="6">Belongs to the VMA21 family.</text>
</comment>
<feature type="transmembrane region" description="Helical" evidence="6">
    <location>
        <begin position="15"/>
        <end position="36"/>
    </location>
</feature>
<dbReference type="RefSeq" id="XP_013019075.1">
    <property type="nucleotide sequence ID" value="XM_013163621.1"/>
</dbReference>
<evidence type="ECO:0000256" key="3">
    <source>
        <dbReference type="ARBA" id="ARBA00022989"/>
    </source>
</evidence>
<keyword evidence="8" id="KW-1185">Reference proteome</keyword>
<evidence type="ECO:0000256" key="1">
    <source>
        <dbReference type="ARBA" id="ARBA00022692"/>
    </source>
</evidence>
<evidence type="ECO:0000256" key="5">
    <source>
        <dbReference type="ARBA" id="ARBA00023329"/>
    </source>
</evidence>
<evidence type="ECO:0000313" key="8">
    <source>
        <dbReference type="Proteomes" id="UP000016088"/>
    </source>
</evidence>
<dbReference type="OMA" id="LVKLMVF"/>
<keyword evidence="1 6" id="KW-0812">Transmembrane</keyword>
<sequence length="85" mass="9492">MPAKIVEDNSIQTHILIKFVGFSIALFTLPLLTYYWTLKNWFSGNGTIYAGIAAAVAANIVLTLYVIVAFLEKDDNSPELEKKQQ</sequence>
<dbReference type="VEuPathDB" id="FungiDB:SOCG_03710"/>
<dbReference type="GO" id="GO:0033116">
    <property type="term" value="C:endoplasmic reticulum-Golgi intermediate compartment membrane"/>
    <property type="evidence" value="ECO:0007669"/>
    <property type="project" value="UniProtKB-SubCell"/>
</dbReference>
<dbReference type="InterPro" id="IPR019013">
    <property type="entry name" value="Vma21"/>
</dbReference>
<name>S9RCC4_SCHOY</name>
<dbReference type="AlphaFoldDB" id="S9RCC4"/>
<feature type="transmembrane region" description="Helical" evidence="6">
    <location>
        <begin position="48"/>
        <end position="71"/>
    </location>
</feature>
<organism evidence="7 8">
    <name type="scientific">Schizosaccharomyces octosporus (strain yFS286)</name>
    <name type="common">Fission yeast</name>
    <name type="synonym">Octosporomyces octosporus</name>
    <dbReference type="NCBI Taxonomy" id="483514"/>
    <lineage>
        <taxon>Eukaryota</taxon>
        <taxon>Fungi</taxon>
        <taxon>Dikarya</taxon>
        <taxon>Ascomycota</taxon>
        <taxon>Taphrinomycotina</taxon>
        <taxon>Schizosaccharomycetes</taxon>
        <taxon>Schizosaccharomycetales</taxon>
        <taxon>Schizosaccharomycetaceae</taxon>
        <taxon>Schizosaccharomyces</taxon>
    </lineage>
</organism>
<evidence type="ECO:0000256" key="6">
    <source>
        <dbReference type="HAMAP-Rule" id="MF_03058"/>
    </source>
</evidence>
<evidence type="ECO:0000256" key="2">
    <source>
        <dbReference type="ARBA" id="ARBA00022824"/>
    </source>
</evidence>
<dbReference type="PANTHER" id="PTHR31792:SF3">
    <property type="entry name" value="VACUOLAR ATPASE ASSEMBLY INTEGRAL MEMBRANE PROTEIN VMA21"/>
    <property type="match status" value="1"/>
</dbReference>
<dbReference type="HOGENOM" id="CLU_154717_0_1_1"/>
<dbReference type="HAMAP" id="MF_03058">
    <property type="entry name" value="VMA21"/>
    <property type="match status" value="1"/>
</dbReference>
<dbReference type="GO" id="GO:0070072">
    <property type="term" value="P:vacuolar proton-transporting V-type ATPase complex assembly"/>
    <property type="evidence" value="ECO:0007669"/>
    <property type="project" value="UniProtKB-UniRule"/>
</dbReference>